<proteinExistence type="predicted"/>
<gene>
    <name evidence="1" type="ORF">C4K03_1873</name>
</gene>
<name>A0A3G7U5V9_9PSED</name>
<dbReference type="RefSeq" id="WP_124376965.1">
    <property type="nucleotide sequence ID" value="NZ_CP027754.1"/>
</dbReference>
<protein>
    <submittedName>
        <fullName evidence="1">Uncharacterized protein</fullName>
    </submittedName>
</protein>
<evidence type="ECO:0000313" key="1">
    <source>
        <dbReference type="EMBL" id="AZE54042.1"/>
    </source>
</evidence>
<accession>A0A3G7U5V9</accession>
<dbReference type="AlphaFoldDB" id="A0A3G7U5V9"/>
<sequence>MKYATFNPDGTLAQRLIKGVHPILPGAMEVDDALWGRLIKESDGVWALNASGEIVKQPLPDLTPTREDIERLRLAAYAEPVLGSDRFFSEAHRMQVMNEPGWEKVRDAGIARFNEIQALFPWPE</sequence>
<organism evidence="1 2">
    <name type="scientific">Pseudomonas synxantha</name>
    <dbReference type="NCBI Taxonomy" id="47883"/>
    <lineage>
        <taxon>Bacteria</taxon>
        <taxon>Pseudomonadati</taxon>
        <taxon>Pseudomonadota</taxon>
        <taxon>Gammaproteobacteria</taxon>
        <taxon>Pseudomonadales</taxon>
        <taxon>Pseudomonadaceae</taxon>
        <taxon>Pseudomonas</taxon>
    </lineage>
</organism>
<evidence type="ECO:0000313" key="2">
    <source>
        <dbReference type="Proteomes" id="UP000268696"/>
    </source>
</evidence>
<dbReference type="Proteomes" id="UP000268696">
    <property type="component" value="Chromosome"/>
</dbReference>
<reference evidence="1 2" key="1">
    <citation type="submission" date="2018-03" db="EMBL/GenBank/DDBJ databases">
        <title>Diversity of phytobeneficial traits revealed by whole-genome analysis of worldwide-isolated phenazine-producing Pseudomonas spp.</title>
        <authorList>
            <person name="Biessy A."/>
            <person name="Novinscak A."/>
            <person name="Blom J."/>
            <person name="Leger G."/>
            <person name="Thomashow L.S."/>
            <person name="Cazorla F.M."/>
            <person name="Josic D."/>
            <person name="Filion M."/>
        </authorList>
    </citation>
    <scope>NUCLEOTIDE SEQUENCE [LARGE SCALE GENOMIC DNA]</scope>
    <source>
        <strain evidence="1 2">30B</strain>
    </source>
</reference>
<dbReference type="EMBL" id="CP027754">
    <property type="protein sequence ID" value="AZE54042.1"/>
    <property type="molecule type" value="Genomic_DNA"/>
</dbReference>